<dbReference type="PANTHER" id="PTHR34504">
    <property type="entry name" value="ANTITOXIN HICB"/>
    <property type="match status" value="1"/>
</dbReference>
<feature type="domain" description="HicB-like antitoxin of toxin-antitoxin system" evidence="1">
    <location>
        <begin position="56"/>
        <end position="108"/>
    </location>
</feature>
<keyword evidence="3" id="KW-1185">Reference proteome</keyword>
<organism evidence="2 3">
    <name type="scientific">Thermus brockianus</name>
    <dbReference type="NCBI Taxonomy" id="56956"/>
    <lineage>
        <taxon>Bacteria</taxon>
        <taxon>Thermotogati</taxon>
        <taxon>Deinococcota</taxon>
        <taxon>Deinococci</taxon>
        <taxon>Thermales</taxon>
        <taxon>Thermaceae</taxon>
        <taxon>Thermus</taxon>
    </lineage>
</organism>
<dbReference type="PANTHER" id="PTHR34504:SF2">
    <property type="entry name" value="UPF0150 PROTEIN SSL0259"/>
    <property type="match status" value="1"/>
</dbReference>
<dbReference type="Pfam" id="PF15919">
    <property type="entry name" value="HicB_lk_antitox"/>
    <property type="match status" value="1"/>
</dbReference>
<evidence type="ECO:0000259" key="1">
    <source>
        <dbReference type="Pfam" id="PF15919"/>
    </source>
</evidence>
<evidence type="ECO:0000313" key="3">
    <source>
        <dbReference type="Proteomes" id="UP000831120"/>
    </source>
</evidence>
<sequence length="119" mass="13362">MESTTITWSTSTTTSSPARTWRPALWERIFSARVKPILPSYTKAMGRYWIRVYPDPDEPGVWLAEVPAVPGVRSDGDTREEAIRNAQEALEAMLEALKAKGLPIPEPQEEWVEAEIHAA</sequence>
<reference evidence="2 3" key="1">
    <citation type="journal article" date="2022" name="Microbiol. Resour. Announc.">
        <title>Complete Genome Sequences of Thermus Strains Isolated from Senami Hot Spring in Japan.</title>
        <authorList>
            <person name="Miyazaki K."/>
        </authorList>
    </citation>
    <scope>NUCLEOTIDE SEQUENCE [LARGE SCALE GENOMIC DNA]</scope>
    <source>
        <strain evidence="2 3">SNM4-1</strain>
    </source>
</reference>
<gene>
    <name evidence="2" type="ORF">TbrSNM41_02540</name>
</gene>
<evidence type="ECO:0000313" key="2">
    <source>
        <dbReference type="EMBL" id="BDG15520.1"/>
    </source>
</evidence>
<dbReference type="Proteomes" id="UP000831120">
    <property type="component" value="Chromosome"/>
</dbReference>
<dbReference type="SUPFAM" id="SSF143100">
    <property type="entry name" value="TTHA1013/TTHA0281-like"/>
    <property type="match status" value="1"/>
</dbReference>
<proteinExistence type="predicted"/>
<name>A0ABM7XGX7_THEBO</name>
<dbReference type="InterPro" id="IPR035069">
    <property type="entry name" value="TTHA1013/TTHA0281-like"/>
</dbReference>
<accession>A0ABM7XGX7</accession>
<dbReference type="InterPro" id="IPR051404">
    <property type="entry name" value="TA_system_antitoxin"/>
</dbReference>
<dbReference type="Gene3D" id="3.30.160.250">
    <property type="match status" value="1"/>
</dbReference>
<dbReference type="EMBL" id="AP025593">
    <property type="protein sequence ID" value="BDG15520.1"/>
    <property type="molecule type" value="Genomic_DNA"/>
</dbReference>
<dbReference type="InterPro" id="IPR031807">
    <property type="entry name" value="HicB-like"/>
</dbReference>
<protein>
    <recommendedName>
        <fullName evidence="1">HicB-like antitoxin of toxin-antitoxin system domain-containing protein</fullName>
    </recommendedName>
</protein>